<keyword evidence="4" id="KW-1185">Reference proteome</keyword>
<evidence type="ECO:0000256" key="1">
    <source>
        <dbReference type="SAM" id="MobiDB-lite"/>
    </source>
</evidence>
<evidence type="ECO:0000259" key="2">
    <source>
        <dbReference type="SMART" id="SM00834"/>
    </source>
</evidence>
<proteinExistence type="predicted"/>
<dbReference type="RefSeq" id="WP_207399124.1">
    <property type="nucleotide sequence ID" value="NZ_JABRWO010000019.1"/>
</dbReference>
<name>A0A7V8VA57_9BACT</name>
<comment type="caution">
    <text evidence="3">The sequence shown here is derived from an EMBL/GenBank/DDBJ whole genome shotgun (WGS) entry which is preliminary data.</text>
</comment>
<dbReference type="Proteomes" id="UP000551616">
    <property type="component" value="Unassembled WGS sequence"/>
</dbReference>
<dbReference type="Pfam" id="PF09723">
    <property type="entry name" value="Zn_ribbon_8"/>
    <property type="match status" value="1"/>
</dbReference>
<dbReference type="InterPro" id="IPR013429">
    <property type="entry name" value="Regulatory_FmdB_Zinc_ribbon"/>
</dbReference>
<sequence length="96" mass="10674">MPTYEYKCDACDHEFEEFQSISADPLTKCPECKKKKLRRLFSTGGGILFKGSGFYITDYRSDSYKKSAEKGAKSSESSKSDSSKPAKSESKSKSSD</sequence>
<evidence type="ECO:0000313" key="4">
    <source>
        <dbReference type="Proteomes" id="UP000551616"/>
    </source>
</evidence>
<evidence type="ECO:0000313" key="3">
    <source>
        <dbReference type="EMBL" id="MBA2117760.1"/>
    </source>
</evidence>
<reference evidence="3 4" key="1">
    <citation type="submission" date="2020-05" db="EMBL/GenBank/DDBJ databases">
        <title>Bremerella alba sp. nov., a novel planctomycete isolated from the surface of the macroalga Fucus spiralis.</title>
        <authorList>
            <person name="Godinho O."/>
            <person name="Botelho R."/>
            <person name="Albuquerque L."/>
            <person name="Wiegand S."/>
            <person name="Da Costa M.S."/>
            <person name="Lobo-Da-Cunha A."/>
            <person name="Jogler C."/>
            <person name="Lage O.M."/>
        </authorList>
    </citation>
    <scope>NUCLEOTIDE SEQUENCE [LARGE SCALE GENOMIC DNA]</scope>
    <source>
        <strain evidence="3 4">FF15</strain>
    </source>
</reference>
<organism evidence="3 4">
    <name type="scientific">Bremerella alba</name>
    <dbReference type="NCBI Taxonomy" id="980252"/>
    <lineage>
        <taxon>Bacteria</taxon>
        <taxon>Pseudomonadati</taxon>
        <taxon>Planctomycetota</taxon>
        <taxon>Planctomycetia</taxon>
        <taxon>Pirellulales</taxon>
        <taxon>Pirellulaceae</taxon>
        <taxon>Bremerella</taxon>
    </lineage>
</organism>
<feature type="region of interest" description="Disordered" evidence="1">
    <location>
        <begin position="67"/>
        <end position="96"/>
    </location>
</feature>
<dbReference type="EMBL" id="JABRWO010000019">
    <property type="protein sequence ID" value="MBA2117760.1"/>
    <property type="molecule type" value="Genomic_DNA"/>
</dbReference>
<dbReference type="PANTHER" id="PTHR34404">
    <property type="entry name" value="REGULATORY PROTEIN, FMDB FAMILY"/>
    <property type="match status" value="1"/>
</dbReference>
<feature type="domain" description="Putative regulatory protein FmdB zinc ribbon" evidence="2">
    <location>
        <begin position="1"/>
        <end position="42"/>
    </location>
</feature>
<dbReference type="NCBIfam" id="TIGR02605">
    <property type="entry name" value="CxxC_CxxC_SSSS"/>
    <property type="match status" value="1"/>
</dbReference>
<protein>
    <recommendedName>
        <fullName evidence="2">Putative regulatory protein FmdB zinc ribbon domain-containing protein</fullName>
    </recommendedName>
</protein>
<dbReference type="SMART" id="SM00834">
    <property type="entry name" value="CxxC_CXXC_SSSS"/>
    <property type="match status" value="1"/>
</dbReference>
<dbReference type="PANTHER" id="PTHR34404:SF2">
    <property type="entry name" value="CONSERVED SERINE RICH PROTEIN"/>
    <property type="match status" value="1"/>
</dbReference>
<gene>
    <name evidence="3" type="ORF">HOV93_49620</name>
</gene>
<accession>A0A7V8VA57</accession>
<dbReference type="AlphaFoldDB" id="A0A7V8VA57"/>